<proteinExistence type="predicted"/>
<dbReference type="Gene3D" id="3.90.1300.10">
    <property type="entry name" value="Amidase signature (AS) domain"/>
    <property type="match status" value="2"/>
</dbReference>
<accession>A0ABN9U5G8</accession>
<dbReference type="Proteomes" id="UP001189429">
    <property type="component" value="Unassembled WGS sequence"/>
</dbReference>
<dbReference type="PANTHER" id="PTHR11895">
    <property type="entry name" value="TRANSAMIDASE"/>
    <property type="match status" value="1"/>
</dbReference>
<comment type="caution">
    <text evidence="2">The sequence shown here is derived from an EMBL/GenBank/DDBJ whole genome shotgun (WGS) entry which is preliminary data.</text>
</comment>
<dbReference type="Pfam" id="PF01425">
    <property type="entry name" value="Amidase"/>
    <property type="match status" value="1"/>
</dbReference>
<keyword evidence="3" id="KW-1185">Reference proteome</keyword>
<protein>
    <recommendedName>
        <fullName evidence="1">Amidase domain-containing protein</fullName>
    </recommendedName>
</protein>
<reference evidence="2" key="1">
    <citation type="submission" date="2023-10" db="EMBL/GenBank/DDBJ databases">
        <authorList>
            <person name="Chen Y."/>
            <person name="Shah S."/>
            <person name="Dougan E. K."/>
            <person name="Thang M."/>
            <person name="Chan C."/>
        </authorList>
    </citation>
    <scope>NUCLEOTIDE SEQUENCE [LARGE SCALE GENOMIC DNA]</scope>
</reference>
<dbReference type="EMBL" id="CAUYUJ010015460">
    <property type="protein sequence ID" value="CAK0854216.1"/>
    <property type="molecule type" value="Genomic_DNA"/>
</dbReference>
<sequence>MAACETGPGLGEALGALADRGLLGKTRLHLLDAHEVVALLRNGAVTPLELVDVVEARWAATEPLVHATPIPCFERAREAASVMSHPRVPPPGYLHGLPVLVKDAEAVADVRFTEGSPIHADRVPERSSDLVLQLESKGAVVVGKTNVPDCQCWLATGSDLGGSLRTPAAFCGVVGFRPSPGVVIRSSGGRRSGPRRGLHATNGPMGRCVRDVALLLDTMCGSSGWDFASPGPLGGTRWEEAAASSGAHGTPLRVAFSTLGCQVEPAVERLSRRAASALARVGASEAAVDEIDGESVDFGRAWRAFCVLRGESFAADFEETLRDPARRALLKPEIHWNAEIGRVPEAPAMVASARDDLDALCVEVEALFGRYDVLCTPATLDAAFDAGVRYPSEQLGQAFPDYLAWMRPACVVSVMPCPALVLPCGFLPDGRPVGLQLVGAPGADFAVLRAAAVLEAALALPRACPEPRRGDAPLGTVGPRTAEEARAHHEGGVRRFVQRFRGAAAG</sequence>
<gene>
    <name evidence="2" type="ORF">PCOR1329_LOCUS45403</name>
</gene>
<dbReference type="InterPro" id="IPR000120">
    <property type="entry name" value="Amidase"/>
</dbReference>
<evidence type="ECO:0000313" key="2">
    <source>
        <dbReference type="EMBL" id="CAK0854216.1"/>
    </source>
</evidence>
<dbReference type="InterPro" id="IPR023631">
    <property type="entry name" value="Amidase_dom"/>
</dbReference>
<evidence type="ECO:0000259" key="1">
    <source>
        <dbReference type="Pfam" id="PF01425"/>
    </source>
</evidence>
<dbReference type="PANTHER" id="PTHR11895:SF76">
    <property type="entry name" value="INDOLEACETAMIDE HYDROLASE"/>
    <property type="match status" value="1"/>
</dbReference>
<evidence type="ECO:0000313" key="3">
    <source>
        <dbReference type="Proteomes" id="UP001189429"/>
    </source>
</evidence>
<name>A0ABN9U5G8_9DINO</name>
<organism evidence="2 3">
    <name type="scientific">Prorocentrum cordatum</name>
    <dbReference type="NCBI Taxonomy" id="2364126"/>
    <lineage>
        <taxon>Eukaryota</taxon>
        <taxon>Sar</taxon>
        <taxon>Alveolata</taxon>
        <taxon>Dinophyceae</taxon>
        <taxon>Prorocentrales</taxon>
        <taxon>Prorocentraceae</taxon>
        <taxon>Prorocentrum</taxon>
    </lineage>
</organism>
<dbReference type="InterPro" id="IPR036928">
    <property type="entry name" value="AS_sf"/>
</dbReference>
<feature type="domain" description="Amidase" evidence="1">
    <location>
        <begin position="152"/>
        <end position="448"/>
    </location>
</feature>
<dbReference type="SUPFAM" id="SSF75304">
    <property type="entry name" value="Amidase signature (AS) enzymes"/>
    <property type="match status" value="1"/>
</dbReference>